<dbReference type="GO" id="GO:0000287">
    <property type="term" value="F:magnesium ion binding"/>
    <property type="evidence" value="ECO:0007669"/>
    <property type="project" value="InterPro"/>
</dbReference>
<accession>A0A5B0WE10</accession>
<evidence type="ECO:0000259" key="3">
    <source>
        <dbReference type="Pfam" id="PF01648"/>
    </source>
</evidence>
<dbReference type="InterPro" id="IPR055066">
    <property type="entry name" value="AASDHPPT_N"/>
</dbReference>
<feature type="domain" description="4'-phosphopantetheinyl transferase" evidence="3">
    <location>
        <begin position="149"/>
        <end position="231"/>
    </location>
</feature>
<proteinExistence type="inferred from homology"/>
<comment type="similarity">
    <text evidence="1">Belongs to the P-Pant transferase superfamily. Gsp/Sfp/HetI/AcpT family.</text>
</comment>
<organism evidence="5 6">
    <name type="scientific">Rhizobium tropici</name>
    <dbReference type="NCBI Taxonomy" id="398"/>
    <lineage>
        <taxon>Bacteria</taxon>
        <taxon>Pseudomonadati</taxon>
        <taxon>Pseudomonadota</taxon>
        <taxon>Alphaproteobacteria</taxon>
        <taxon>Hyphomicrobiales</taxon>
        <taxon>Rhizobiaceae</taxon>
        <taxon>Rhizobium/Agrobacterium group</taxon>
        <taxon>Rhizobium</taxon>
    </lineage>
</organism>
<dbReference type="InterPro" id="IPR050559">
    <property type="entry name" value="P-Pant_transferase_sf"/>
</dbReference>
<evidence type="ECO:0000313" key="5">
    <source>
        <dbReference type="EMBL" id="KAA1184411.1"/>
    </source>
</evidence>
<dbReference type="AlphaFoldDB" id="A0A5B0WE10"/>
<protein>
    <submittedName>
        <fullName evidence="5">4'-phosphopantetheinyl transferase superfamily protein</fullName>
    </submittedName>
</protein>
<dbReference type="InterPro" id="IPR008278">
    <property type="entry name" value="4-PPantetheinyl_Trfase_dom"/>
</dbReference>
<dbReference type="Pfam" id="PF01648">
    <property type="entry name" value="ACPS"/>
    <property type="match status" value="1"/>
</dbReference>
<comment type="caution">
    <text evidence="5">The sequence shown here is derived from an EMBL/GenBank/DDBJ whole genome shotgun (WGS) entry which is preliminary data.</text>
</comment>
<dbReference type="Proteomes" id="UP000323608">
    <property type="component" value="Unassembled WGS sequence"/>
</dbReference>
<dbReference type="GO" id="GO:0005829">
    <property type="term" value="C:cytosol"/>
    <property type="evidence" value="ECO:0007669"/>
    <property type="project" value="TreeGrafter"/>
</dbReference>
<sequence length="277" mass="31061">MPCSAANISISVSSIPSFSGKRRGIRCRPRTWDRRRNKVAIPLKGEDVAQVELHSLHLRDGLDVPNWILSEQERHRAAAFRSTEARRLFVAGRFLCRRILGNLLGCPPQALTIAITSSGRPYLPDHPDIDFNISHTHDRVALAICRGGRIGIDIERPDAFSEDEASEIMPMILSEQELNQVRQLDRQHRRDALLACWLQKEAALKCLGHGFLTDPQSVMLAPEDTTSSINNQVSGEPIFIRCGRIGDREAGDFQWAIATSRLVAEPRWQHHISGISL</sequence>
<evidence type="ECO:0000259" key="4">
    <source>
        <dbReference type="Pfam" id="PF22624"/>
    </source>
</evidence>
<dbReference type="PANTHER" id="PTHR12215">
    <property type="entry name" value="PHOSPHOPANTETHEINE TRANSFERASE"/>
    <property type="match status" value="1"/>
</dbReference>
<dbReference type="InterPro" id="IPR037143">
    <property type="entry name" value="4-PPantetheinyl_Trfase_dom_sf"/>
</dbReference>
<dbReference type="OrthoDB" id="9808281at2"/>
<dbReference type="SUPFAM" id="SSF56214">
    <property type="entry name" value="4'-phosphopantetheinyl transferase"/>
    <property type="match status" value="2"/>
</dbReference>
<evidence type="ECO:0000256" key="1">
    <source>
        <dbReference type="ARBA" id="ARBA00010990"/>
    </source>
</evidence>
<evidence type="ECO:0000256" key="2">
    <source>
        <dbReference type="ARBA" id="ARBA00022679"/>
    </source>
</evidence>
<dbReference type="PANTHER" id="PTHR12215:SF10">
    <property type="entry name" value="L-AMINOADIPATE-SEMIALDEHYDE DEHYDROGENASE-PHOSPHOPANTETHEINYL TRANSFERASE"/>
    <property type="match status" value="1"/>
</dbReference>
<name>A0A5B0WE10_RHITR</name>
<dbReference type="GO" id="GO:0008897">
    <property type="term" value="F:holo-[acyl-carrier-protein] synthase activity"/>
    <property type="evidence" value="ECO:0007669"/>
    <property type="project" value="InterPro"/>
</dbReference>
<keyword evidence="2 5" id="KW-0808">Transferase</keyword>
<dbReference type="Gene3D" id="3.90.470.20">
    <property type="entry name" value="4'-phosphopantetheinyl transferase domain"/>
    <property type="match status" value="2"/>
</dbReference>
<dbReference type="Pfam" id="PF22624">
    <property type="entry name" value="AASDHPPT_N"/>
    <property type="match status" value="1"/>
</dbReference>
<reference evidence="5 6" key="1">
    <citation type="submission" date="2019-07" db="EMBL/GenBank/DDBJ databases">
        <title>The Draft Genome Sequence of Rhizobium tropici SARCC-755 Associated with Superior Nodulation on Pigeonpea (Cajanus cajan (L.) Millsp.).</title>
        <authorList>
            <person name="Bopape F.L."/>
            <person name="Hassen A.I."/>
            <person name="Swanevelder Z.H."/>
            <person name="Gwata E.T."/>
        </authorList>
    </citation>
    <scope>NUCLEOTIDE SEQUENCE [LARGE SCALE GENOMIC DNA]</scope>
    <source>
        <strain evidence="5 6">SARCC-755</strain>
    </source>
</reference>
<feature type="domain" description="4'-phosphopantetheinyl transferase N-terminal" evidence="4">
    <location>
        <begin position="68"/>
        <end position="143"/>
    </location>
</feature>
<dbReference type="EMBL" id="VNIP01000003">
    <property type="protein sequence ID" value="KAA1184411.1"/>
    <property type="molecule type" value="Genomic_DNA"/>
</dbReference>
<gene>
    <name evidence="5" type="ORF">FP026_03205</name>
</gene>
<evidence type="ECO:0000313" key="6">
    <source>
        <dbReference type="Proteomes" id="UP000323608"/>
    </source>
</evidence>
<dbReference type="GO" id="GO:0019878">
    <property type="term" value="P:lysine biosynthetic process via aminoadipic acid"/>
    <property type="evidence" value="ECO:0007669"/>
    <property type="project" value="TreeGrafter"/>
</dbReference>